<feature type="transmembrane region" description="Helical" evidence="1">
    <location>
        <begin position="74"/>
        <end position="93"/>
    </location>
</feature>
<keyword evidence="3" id="KW-1185">Reference proteome</keyword>
<reference evidence="2 3" key="1">
    <citation type="submission" date="2008-12" db="EMBL/GenBank/DDBJ databases">
        <title>Annotation of Bacteroides fragilis strain 3_1_12.</title>
        <authorList>
            <consortium name="The Broad Institute Genome Sequencing Platform"/>
            <person name="Ward D."/>
            <person name="Young S.K."/>
            <person name="Kodira C.D."/>
            <person name="Zeng Q."/>
            <person name="Koehrsen M."/>
            <person name="Alvarado L."/>
            <person name="Berlin A."/>
            <person name="Borenstein D."/>
            <person name="Chen Z."/>
            <person name="Engels R."/>
            <person name="Freedman E."/>
            <person name="Gellesch M."/>
            <person name="Goldberg J."/>
            <person name="Griggs A."/>
            <person name="Gujja S."/>
            <person name="Heiman D."/>
            <person name="Hepburn T."/>
            <person name="Howarth C."/>
            <person name="Jen D."/>
            <person name="Larson L."/>
            <person name="Lewis B."/>
            <person name="Mehta T."/>
            <person name="Park D."/>
            <person name="Pearson M."/>
            <person name="Roberts A."/>
            <person name="Saif S."/>
            <person name="Shea T."/>
            <person name="Shenoy N."/>
            <person name="Sisk P."/>
            <person name="Stolte C."/>
            <person name="Sykes S."/>
            <person name="Walk T."/>
            <person name="White J."/>
            <person name="Yandava C."/>
            <person name="Allen-Vercoe E."/>
            <person name="Strauss J."/>
            <person name="Ambrose C."/>
            <person name="Lander E."/>
            <person name="Nusbaum C."/>
            <person name="Galagan J."/>
            <person name="Birren B."/>
        </authorList>
    </citation>
    <scope>NUCLEOTIDE SEQUENCE [LARGE SCALE GENOMIC DNA]</scope>
    <source>
        <strain evidence="2 3">3_1_12</strain>
    </source>
</reference>
<evidence type="ECO:0000256" key="1">
    <source>
        <dbReference type="SAM" id="Phobius"/>
    </source>
</evidence>
<name>A0ABN0BJG4_BACFG</name>
<keyword evidence="1" id="KW-1133">Transmembrane helix</keyword>
<dbReference type="Proteomes" id="UP000005101">
    <property type="component" value="Unassembled WGS sequence"/>
</dbReference>
<evidence type="ECO:0008006" key="4">
    <source>
        <dbReference type="Google" id="ProtNLM"/>
    </source>
</evidence>
<evidence type="ECO:0000313" key="3">
    <source>
        <dbReference type="Proteomes" id="UP000005101"/>
    </source>
</evidence>
<keyword evidence="1" id="KW-0472">Membrane</keyword>
<gene>
    <name evidence="2" type="ORF">BFAG_01755</name>
</gene>
<protein>
    <recommendedName>
        <fullName evidence="4">Transmembrane protein</fullName>
    </recommendedName>
</protein>
<organism evidence="2 3">
    <name type="scientific">Bacteroides fragilis 3_1_12</name>
    <dbReference type="NCBI Taxonomy" id="457424"/>
    <lineage>
        <taxon>Bacteria</taxon>
        <taxon>Pseudomonadati</taxon>
        <taxon>Bacteroidota</taxon>
        <taxon>Bacteroidia</taxon>
        <taxon>Bacteroidales</taxon>
        <taxon>Bacteroidaceae</taxon>
        <taxon>Bacteroides</taxon>
    </lineage>
</organism>
<dbReference type="EMBL" id="EQ973213">
    <property type="protein sequence ID" value="EFR53060.1"/>
    <property type="molecule type" value="Genomic_DNA"/>
</dbReference>
<sequence length="214" mass="23889">MAGIVITGKQSVKLSKENGQPKTRTKRYGINNNMIEYMNIPALICVSLLGAGALAMIVGSLLKKQWATEGKKTSLSIYLLYLFAMAGSGWTWYDSIHKARALAEGNRYTLATYEKVSGIIQGGHKVREFGFYVNGVKYSTTTTYPKYLGVSNPLRIIVRYAVSNPEYNKAFGDEFVPTWVLSPPEKDWKQYPPAIHWEGAVLDSVYMQSLQGNN</sequence>
<keyword evidence="1" id="KW-0812">Transmembrane</keyword>
<feature type="transmembrane region" description="Helical" evidence="1">
    <location>
        <begin position="40"/>
        <end position="62"/>
    </location>
</feature>
<evidence type="ECO:0000313" key="2">
    <source>
        <dbReference type="EMBL" id="EFR53060.1"/>
    </source>
</evidence>
<proteinExistence type="predicted"/>
<accession>A0ABN0BJG4</accession>